<keyword evidence="6" id="KW-0564">Palmitate</keyword>
<feature type="binding site" evidence="9">
    <location>
        <begin position="128"/>
        <end position="132"/>
    </location>
    <ligand>
        <name>GTP</name>
        <dbReference type="ChEBI" id="CHEBI:37565"/>
    </ligand>
</feature>
<dbReference type="PRINTS" id="PR00441">
    <property type="entry name" value="GPROTEINAI"/>
</dbReference>
<dbReference type="SUPFAM" id="SSF52540">
    <property type="entry name" value="P-loop containing nucleoside triphosphate hydrolases"/>
    <property type="match status" value="1"/>
</dbReference>
<evidence type="ECO:0000313" key="12">
    <source>
        <dbReference type="WBParaSite" id="ACRNAN_Path_584.g2194.t1"/>
    </source>
</evidence>
<dbReference type="GO" id="GO:0005737">
    <property type="term" value="C:cytoplasm"/>
    <property type="evidence" value="ECO:0007669"/>
    <property type="project" value="TreeGrafter"/>
</dbReference>
<dbReference type="InterPro" id="IPR011025">
    <property type="entry name" value="GproteinA_insert"/>
</dbReference>
<dbReference type="WBParaSite" id="ACRNAN_Path_584.g2194.t1">
    <property type="protein sequence ID" value="ACRNAN_Path_584.g2194.t1"/>
    <property type="gene ID" value="ACRNAN_Path_584.g2194"/>
</dbReference>
<evidence type="ECO:0000256" key="1">
    <source>
        <dbReference type="ARBA" id="ARBA00022707"/>
    </source>
</evidence>
<dbReference type="PROSITE" id="PS51882">
    <property type="entry name" value="G_ALPHA"/>
    <property type="match status" value="1"/>
</dbReference>
<dbReference type="Gene3D" id="3.40.50.300">
    <property type="entry name" value="P-loop containing nucleotide triphosphate hydrolases"/>
    <property type="match status" value="1"/>
</dbReference>
<evidence type="ECO:0000256" key="6">
    <source>
        <dbReference type="ARBA" id="ARBA00023139"/>
    </source>
</evidence>
<keyword evidence="7" id="KW-0807">Transducer</keyword>
<keyword evidence="4 10" id="KW-0460">Magnesium</keyword>
<sequence length="281" mass="33056">MNTVQAMIDLLFGMELLKIEFEDTELKLDAKNVRELAHAREEFEPLTPELTRTLIKLWKDPSLRIKTYDRGNEFQLPECASHFLNSLERIAKPEYEPTEQDILLVRKQTTGIVQMNFKIKNYDFRVFDVGGQRSERKKWIHCFEDVHAIIFIIAISEFDQVLLEDDTTNRMLESMRLFATTCNSCWFINTSIILFLNKKDLFEEKIKKKTIKICFPDYFGTNSYDEQIQFFERKFEKLNANPDKTIYIHQTCATDTNQVQLILDNVLEMIIEANLQGLGIT</sequence>
<evidence type="ECO:0000256" key="8">
    <source>
        <dbReference type="ARBA" id="ARBA00023288"/>
    </source>
</evidence>
<dbReference type="PANTHER" id="PTHR10218">
    <property type="entry name" value="GTP-BINDING PROTEIN ALPHA SUBUNIT"/>
    <property type="match status" value="1"/>
</dbReference>
<dbReference type="GO" id="GO:0005834">
    <property type="term" value="C:heterotrimeric G-protein complex"/>
    <property type="evidence" value="ECO:0007669"/>
    <property type="project" value="TreeGrafter"/>
</dbReference>
<feature type="binding site" evidence="10">
    <location>
        <position position="109"/>
    </location>
    <ligand>
        <name>Mg(2+)</name>
        <dbReference type="ChEBI" id="CHEBI:18420"/>
    </ligand>
</feature>
<evidence type="ECO:0000256" key="7">
    <source>
        <dbReference type="ARBA" id="ARBA00023224"/>
    </source>
</evidence>
<dbReference type="CDD" id="cd00066">
    <property type="entry name" value="G-alpha"/>
    <property type="match status" value="1"/>
</dbReference>
<name>A0A914C919_9BILA</name>
<dbReference type="GO" id="GO:0003924">
    <property type="term" value="F:GTPase activity"/>
    <property type="evidence" value="ECO:0007669"/>
    <property type="project" value="InterPro"/>
</dbReference>
<evidence type="ECO:0000256" key="4">
    <source>
        <dbReference type="ARBA" id="ARBA00022842"/>
    </source>
</evidence>
<dbReference type="GO" id="GO:0005525">
    <property type="term" value="F:GTP binding"/>
    <property type="evidence" value="ECO:0007669"/>
    <property type="project" value="UniProtKB-KW"/>
</dbReference>
<dbReference type="Pfam" id="PF00503">
    <property type="entry name" value="G-alpha"/>
    <property type="match status" value="1"/>
</dbReference>
<evidence type="ECO:0000256" key="3">
    <source>
        <dbReference type="ARBA" id="ARBA00022741"/>
    </source>
</evidence>
<dbReference type="Gene3D" id="1.10.400.10">
    <property type="entry name" value="GI Alpha 1, domain 2-like"/>
    <property type="match status" value="1"/>
</dbReference>
<dbReference type="GO" id="GO:0031683">
    <property type="term" value="F:G-protein beta/gamma-subunit complex binding"/>
    <property type="evidence" value="ECO:0007669"/>
    <property type="project" value="InterPro"/>
</dbReference>
<keyword evidence="8" id="KW-0449">Lipoprotein</keyword>
<keyword evidence="2 10" id="KW-0479">Metal-binding</keyword>
<evidence type="ECO:0000256" key="9">
    <source>
        <dbReference type="PIRSR" id="PIRSR601019-1"/>
    </source>
</evidence>
<feature type="binding site" evidence="9">
    <location>
        <begin position="197"/>
        <end position="200"/>
    </location>
    <ligand>
        <name>GTP</name>
        <dbReference type="ChEBI" id="CHEBI:37565"/>
    </ligand>
</feature>
<dbReference type="AlphaFoldDB" id="A0A914C919"/>
<dbReference type="GO" id="GO:0007188">
    <property type="term" value="P:adenylate cyclase-modulating G protein-coupled receptor signaling pathway"/>
    <property type="evidence" value="ECO:0007669"/>
    <property type="project" value="InterPro"/>
</dbReference>
<proteinExistence type="predicted"/>
<feature type="binding site" evidence="9">
    <location>
        <begin position="103"/>
        <end position="109"/>
    </location>
    <ligand>
        <name>GTP</name>
        <dbReference type="ChEBI" id="CHEBI:37565"/>
    </ligand>
</feature>
<keyword evidence="3 9" id="KW-0547">Nucleotide-binding</keyword>
<dbReference type="FunFam" id="3.40.50.300:FF:002307">
    <property type="entry name" value="Guanine nucleotide-binding protein G(k) subunit alpha"/>
    <property type="match status" value="1"/>
</dbReference>
<dbReference type="PRINTS" id="PR00318">
    <property type="entry name" value="GPROTEINA"/>
</dbReference>
<reference evidence="12" key="1">
    <citation type="submission" date="2022-11" db="UniProtKB">
        <authorList>
            <consortium name="WormBaseParasite"/>
        </authorList>
    </citation>
    <scope>IDENTIFICATION</scope>
</reference>
<keyword evidence="5 9" id="KW-0342">GTP-binding</keyword>
<evidence type="ECO:0000256" key="2">
    <source>
        <dbReference type="ARBA" id="ARBA00022723"/>
    </source>
</evidence>
<evidence type="ECO:0000256" key="10">
    <source>
        <dbReference type="PIRSR" id="PIRSR601019-2"/>
    </source>
</evidence>
<dbReference type="SUPFAM" id="SSF47895">
    <property type="entry name" value="Transducin (alpha subunit), insertion domain"/>
    <property type="match status" value="1"/>
</dbReference>
<dbReference type="Proteomes" id="UP000887540">
    <property type="component" value="Unplaced"/>
</dbReference>
<keyword evidence="1" id="KW-0519">Myristate</keyword>
<evidence type="ECO:0000313" key="11">
    <source>
        <dbReference type="Proteomes" id="UP000887540"/>
    </source>
</evidence>
<evidence type="ECO:0000256" key="5">
    <source>
        <dbReference type="ARBA" id="ARBA00023134"/>
    </source>
</evidence>
<organism evidence="11 12">
    <name type="scientific">Acrobeloides nanus</name>
    <dbReference type="NCBI Taxonomy" id="290746"/>
    <lineage>
        <taxon>Eukaryota</taxon>
        <taxon>Metazoa</taxon>
        <taxon>Ecdysozoa</taxon>
        <taxon>Nematoda</taxon>
        <taxon>Chromadorea</taxon>
        <taxon>Rhabditida</taxon>
        <taxon>Tylenchina</taxon>
        <taxon>Cephalobomorpha</taxon>
        <taxon>Cephaloboidea</taxon>
        <taxon>Cephalobidae</taxon>
        <taxon>Acrobeloides</taxon>
    </lineage>
</organism>
<accession>A0A914C919</accession>
<dbReference type="GO" id="GO:0001664">
    <property type="term" value="F:G protein-coupled receptor binding"/>
    <property type="evidence" value="ECO:0007669"/>
    <property type="project" value="TreeGrafter"/>
</dbReference>
<dbReference type="SMART" id="SM00275">
    <property type="entry name" value="G_alpha"/>
    <property type="match status" value="1"/>
</dbReference>
<dbReference type="GO" id="GO:0046872">
    <property type="term" value="F:metal ion binding"/>
    <property type="evidence" value="ECO:0007669"/>
    <property type="project" value="UniProtKB-KW"/>
</dbReference>
<dbReference type="InterPro" id="IPR001019">
    <property type="entry name" value="Gprotein_alpha_su"/>
</dbReference>
<dbReference type="InterPro" id="IPR001408">
    <property type="entry name" value="Gprotein_alpha_I"/>
</dbReference>
<dbReference type="PANTHER" id="PTHR10218:SF245">
    <property type="entry name" value="GUANINE NUCLEOTIDE-BINDING PROTEIN ALPHA-2 SUBUNIT-RELATED"/>
    <property type="match status" value="1"/>
</dbReference>
<dbReference type="InterPro" id="IPR027417">
    <property type="entry name" value="P-loop_NTPase"/>
</dbReference>
<keyword evidence="11" id="KW-1185">Reference proteome</keyword>
<protein>
    <submittedName>
        <fullName evidence="12">Uncharacterized protein</fullName>
    </submittedName>
</protein>
<feature type="binding site" evidence="9">
    <location>
        <position position="253"/>
    </location>
    <ligand>
        <name>GTP</name>
        <dbReference type="ChEBI" id="CHEBI:37565"/>
    </ligand>
</feature>